<dbReference type="EMBL" id="QRKD01000036">
    <property type="protein sequence ID" value="RHH85561.1"/>
    <property type="molecule type" value="Genomic_DNA"/>
</dbReference>
<dbReference type="Proteomes" id="UP000283512">
    <property type="component" value="Unassembled WGS sequence"/>
</dbReference>
<comment type="caution">
    <text evidence="1">The sequence shown here is derived from an EMBL/GenBank/DDBJ whole genome shotgun (WGS) entry which is preliminary data.</text>
</comment>
<protein>
    <submittedName>
        <fullName evidence="1">Uncharacterized protein</fullName>
    </submittedName>
</protein>
<sequence>MEKKKELNSLNAKLPPLYLEELEQRLETDPLAIGGLLSSANFDAEDCVGQCGCNGECNGHCSCNDQCIGQCGCNAQCNEYKS</sequence>
<dbReference type="AlphaFoldDB" id="A0A414YHF4"/>
<dbReference type="RefSeq" id="WP_122295838.1">
    <property type="nucleotide sequence ID" value="NZ_CAXSLD010000032.1"/>
</dbReference>
<reference evidence="1 2" key="1">
    <citation type="submission" date="2018-08" db="EMBL/GenBank/DDBJ databases">
        <title>A genome reference for cultivated species of the human gut microbiota.</title>
        <authorList>
            <person name="Zou Y."/>
            <person name="Xue W."/>
            <person name="Luo G."/>
        </authorList>
    </citation>
    <scope>NUCLEOTIDE SEQUENCE [LARGE SCALE GENOMIC DNA]</scope>
    <source>
        <strain evidence="1 2">AM16-49B</strain>
    </source>
</reference>
<organism evidence="1 2">
    <name type="scientific">Bacteroides caccae</name>
    <dbReference type="NCBI Taxonomy" id="47678"/>
    <lineage>
        <taxon>Bacteria</taxon>
        <taxon>Pseudomonadati</taxon>
        <taxon>Bacteroidota</taxon>
        <taxon>Bacteroidia</taxon>
        <taxon>Bacteroidales</taxon>
        <taxon>Bacteroidaceae</taxon>
        <taxon>Bacteroides</taxon>
    </lineage>
</organism>
<evidence type="ECO:0000313" key="2">
    <source>
        <dbReference type="Proteomes" id="UP000283512"/>
    </source>
</evidence>
<gene>
    <name evidence="1" type="ORF">DW190_19910</name>
</gene>
<evidence type="ECO:0000313" key="1">
    <source>
        <dbReference type="EMBL" id="RHH85561.1"/>
    </source>
</evidence>
<accession>A0A414YHF4</accession>
<proteinExistence type="predicted"/>
<name>A0A414YHF4_9BACE</name>